<keyword evidence="1 7" id="KW-0121">Carboxypeptidase</keyword>
<evidence type="ECO:0000256" key="6">
    <source>
        <dbReference type="SAM" id="MobiDB-lite"/>
    </source>
</evidence>
<gene>
    <name evidence="7" type="ORF">SAMN05192564_10718</name>
</gene>
<keyword evidence="8" id="KW-1185">Reference proteome</keyword>
<reference evidence="8" key="1">
    <citation type="submission" date="2016-10" db="EMBL/GenBank/DDBJ databases">
        <authorList>
            <person name="Varghese N."/>
            <person name="Submissions S."/>
        </authorList>
    </citation>
    <scope>NUCLEOTIDE SEQUENCE [LARGE SCALE GENOMIC DNA]</scope>
    <source>
        <strain evidence="8">LMG 24000</strain>
    </source>
</reference>
<evidence type="ECO:0000256" key="3">
    <source>
        <dbReference type="ARBA" id="ARBA00022729"/>
    </source>
</evidence>
<dbReference type="EMBL" id="FNRQ01000007">
    <property type="protein sequence ID" value="SEB15232.1"/>
    <property type="molecule type" value="Genomic_DNA"/>
</dbReference>
<feature type="region of interest" description="Disordered" evidence="6">
    <location>
        <begin position="1"/>
        <end position="31"/>
    </location>
</feature>
<evidence type="ECO:0000313" key="8">
    <source>
        <dbReference type="Proteomes" id="UP000198638"/>
    </source>
</evidence>
<accession>A0A1H4H2K5</accession>
<dbReference type="Proteomes" id="UP000198638">
    <property type="component" value="Unassembled WGS sequence"/>
</dbReference>
<dbReference type="GO" id="GO:0004185">
    <property type="term" value="F:serine-type carboxypeptidase activity"/>
    <property type="evidence" value="ECO:0007669"/>
    <property type="project" value="InterPro"/>
</dbReference>
<evidence type="ECO:0000313" key="7">
    <source>
        <dbReference type="EMBL" id="SEB15232.1"/>
    </source>
</evidence>
<keyword evidence="2" id="KW-0645">Protease</keyword>
<protein>
    <submittedName>
        <fullName evidence="7">Carboxypeptidase C (Cathepsin A)</fullName>
    </submittedName>
</protein>
<dbReference type="OrthoDB" id="9770107at2"/>
<proteinExistence type="predicted"/>
<keyword evidence="5" id="KW-0325">Glycoprotein</keyword>
<keyword evidence="3" id="KW-0732">Signal</keyword>
<dbReference type="AlphaFoldDB" id="A0A1H4H2K5"/>
<dbReference type="GO" id="GO:0006508">
    <property type="term" value="P:proteolysis"/>
    <property type="evidence" value="ECO:0007669"/>
    <property type="project" value="UniProtKB-KW"/>
</dbReference>
<evidence type="ECO:0000256" key="2">
    <source>
        <dbReference type="ARBA" id="ARBA00022670"/>
    </source>
</evidence>
<name>A0A1H4H2K5_9BURK</name>
<evidence type="ECO:0000256" key="1">
    <source>
        <dbReference type="ARBA" id="ARBA00022645"/>
    </source>
</evidence>
<keyword evidence="4" id="KW-0378">Hydrolase</keyword>
<dbReference type="Gene3D" id="3.40.50.1820">
    <property type="entry name" value="alpha/beta hydrolase"/>
    <property type="match status" value="1"/>
</dbReference>
<dbReference type="InterPro" id="IPR001563">
    <property type="entry name" value="Peptidase_S10"/>
</dbReference>
<dbReference type="RefSeq" id="WP_090535710.1">
    <property type="nucleotide sequence ID" value="NZ_FNRQ01000007.1"/>
</dbReference>
<dbReference type="PANTHER" id="PTHR11802:SF3">
    <property type="entry name" value="RETINOID-INDUCIBLE SERINE CARBOXYPEPTIDASE"/>
    <property type="match status" value="1"/>
</dbReference>
<evidence type="ECO:0000256" key="5">
    <source>
        <dbReference type="ARBA" id="ARBA00023180"/>
    </source>
</evidence>
<organism evidence="7 8">
    <name type="scientific">Paraburkholderia sartisoli</name>
    <dbReference type="NCBI Taxonomy" id="83784"/>
    <lineage>
        <taxon>Bacteria</taxon>
        <taxon>Pseudomonadati</taxon>
        <taxon>Pseudomonadota</taxon>
        <taxon>Betaproteobacteria</taxon>
        <taxon>Burkholderiales</taxon>
        <taxon>Burkholderiaceae</taxon>
        <taxon>Paraburkholderia</taxon>
    </lineage>
</organism>
<dbReference type="STRING" id="83784.SAMN05192564_10718"/>
<feature type="compositionally biased region" description="Low complexity" evidence="6">
    <location>
        <begin position="1"/>
        <end position="29"/>
    </location>
</feature>
<sequence length="551" mass="59442">MTNPESASGSSQSPHNSAASPSPMAAAVPHRAGDKPFFDPVAYGNGPDDAVTDSTENAAITKHTITIGGRKINYTATAGHLVTVDSSSSLPSAKMFYVAFTQDDQKEETRPVTFFYNGGPGSSSVFVLLGSFAPRRIKTSMPGFTPPAPYAMEDNPDSLLDKSDLVFINPVGTGYSAAIAPHKNRDFWGVDQDADSIKQFIKRFLTKNSRWNSPKFLFGESYGTARSCVLAYRLHEDGVDLNGITLQSSILDYTQAGNPVGALPTAAADAWYHRKLGVAPTPTDLGAFAEEVAQFARTDYLAALRKFPTTDSATVEKLSEYTGIDKTTLLAWSLDIAGYDSRGNSLFLTTLLKSKGLALGEYDGRVTGIETGIAGKIDPNSGGNDPTMTAVTGVYTAMWNVYLNEQLKFTSNSSFTDLNDQAFANWDFGHIDPTGTQKGVDSKGNIILYTAGDLAAVMALNVDLKVLSANGFYDFVTPFYQTILDLQEMPLVSNQIRQNLSARFYPSGHMIYLDAGSRTALKADLAKMYESAIANTGAMMRIRSLQARSKS</sequence>
<evidence type="ECO:0000256" key="4">
    <source>
        <dbReference type="ARBA" id="ARBA00022801"/>
    </source>
</evidence>
<dbReference type="Pfam" id="PF00450">
    <property type="entry name" value="Peptidase_S10"/>
    <property type="match status" value="1"/>
</dbReference>
<dbReference type="InterPro" id="IPR029058">
    <property type="entry name" value="AB_hydrolase_fold"/>
</dbReference>
<dbReference type="SUPFAM" id="SSF53474">
    <property type="entry name" value="alpha/beta-Hydrolases"/>
    <property type="match status" value="1"/>
</dbReference>
<dbReference type="PANTHER" id="PTHR11802">
    <property type="entry name" value="SERINE PROTEASE FAMILY S10 SERINE CARBOXYPEPTIDASE"/>
    <property type="match status" value="1"/>
</dbReference>